<gene>
    <name evidence="1" type="ORF">Sangu_2871300</name>
</gene>
<reference evidence="1" key="1">
    <citation type="submission" date="2020-06" db="EMBL/GenBank/DDBJ databases">
        <authorList>
            <person name="Li T."/>
            <person name="Hu X."/>
            <person name="Zhang T."/>
            <person name="Song X."/>
            <person name="Zhang H."/>
            <person name="Dai N."/>
            <person name="Sheng W."/>
            <person name="Hou X."/>
            <person name="Wei L."/>
        </authorList>
    </citation>
    <scope>NUCLEOTIDE SEQUENCE</scope>
    <source>
        <strain evidence="1">G01</strain>
        <tissue evidence="1">Leaf</tissue>
    </source>
</reference>
<proteinExistence type="predicted"/>
<sequence length="61" mass="6945">MNDCLRREEYGYSCRDHRLYAVAARGEHGCMQQGIQFFEIPGPCPIKWAQGTCGPLTATFY</sequence>
<accession>A0AAW2INP2</accession>
<evidence type="ECO:0000313" key="1">
    <source>
        <dbReference type="EMBL" id="KAL0283710.1"/>
    </source>
</evidence>
<dbReference type="AlphaFoldDB" id="A0AAW2INP2"/>
<name>A0AAW2INP2_9LAMI</name>
<comment type="caution">
    <text evidence="1">The sequence shown here is derived from an EMBL/GenBank/DDBJ whole genome shotgun (WGS) entry which is preliminary data.</text>
</comment>
<dbReference type="EMBL" id="JACGWK010001704">
    <property type="protein sequence ID" value="KAL0283710.1"/>
    <property type="molecule type" value="Genomic_DNA"/>
</dbReference>
<reference evidence="1" key="2">
    <citation type="journal article" date="2024" name="Plant">
        <title>Genomic evolution and insights into agronomic trait innovations of Sesamum species.</title>
        <authorList>
            <person name="Miao H."/>
            <person name="Wang L."/>
            <person name="Qu L."/>
            <person name="Liu H."/>
            <person name="Sun Y."/>
            <person name="Le M."/>
            <person name="Wang Q."/>
            <person name="Wei S."/>
            <person name="Zheng Y."/>
            <person name="Lin W."/>
            <person name="Duan Y."/>
            <person name="Cao H."/>
            <person name="Xiong S."/>
            <person name="Wang X."/>
            <person name="Wei L."/>
            <person name="Li C."/>
            <person name="Ma Q."/>
            <person name="Ju M."/>
            <person name="Zhao R."/>
            <person name="Li G."/>
            <person name="Mu C."/>
            <person name="Tian Q."/>
            <person name="Mei H."/>
            <person name="Zhang T."/>
            <person name="Gao T."/>
            <person name="Zhang H."/>
        </authorList>
    </citation>
    <scope>NUCLEOTIDE SEQUENCE</scope>
    <source>
        <strain evidence="1">G01</strain>
    </source>
</reference>
<protein>
    <submittedName>
        <fullName evidence="1">Uncharacterized protein</fullName>
    </submittedName>
</protein>
<organism evidence="1">
    <name type="scientific">Sesamum angustifolium</name>
    <dbReference type="NCBI Taxonomy" id="2727405"/>
    <lineage>
        <taxon>Eukaryota</taxon>
        <taxon>Viridiplantae</taxon>
        <taxon>Streptophyta</taxon>
        <taxon>Embryophyta</taxon>
        <taxon>Tracheophyta</taxon>
        <taxon>Spermatophyta</taxon>
        <taxon>Magnoliopsida</taxon>
        <taxon>eudicotyledons</taxon>
        <taxon>Gunneridae</taxon>
        <taxon>Pentapetalae</taxon>
        <taxon>asterids</taxon>
        <taxon>lamiids</taxon>
        <taxon>Lamiales</taxon>
        <taxon>Pedaliaceae</taxon>
        <taxon>Sesamum</taxon>
    </lineage>
</organism>